<evidence type="ECO:0000256" key="4">
    <source>
        <dbReference type="ARBA" id="ARBA00022989"/>
    </source>
</evidence>
<keyword evidence="4 6" id="KW-1133">Transmembrane helix</keyword>
<dbReference type="AlphaFoldDB" id="A0A415NWU2"/>
<evidence type="ECO:0000256" key="1">
    <source>
        <dbReference type="ARBA" id="ARBA00004651"/>
    </source>
</evidence>
<evidence type="ECO:0000256" key="6">
    <source>
        <dbReference type="SAM" id="Phobius"/>
    </source>
</evidence>
<dbReference type="PANTHER" id="PTHR46795:SF3">
    <property type="entry name" value="ABC TRANSPORTER PERMEASE"/>
    <property type="match status" value="1"/>
</dbReference>
<feature type="transmembrane region" description="Helical" evidence="6">
    <location>
        <begin position="57"/>
        <end position="77"/>
    </location>
</feature>
<evidence type="ECO:0000256" key="5">
    <source>
        <dbReference type="ARBA" id="ARBA00023136"/>
    </source>
</evidence>
<feature type="transmembrane region" description="Helical" evidence="6">
    <location>
        <begin position="112"/>
        <end position="133"/>
    </location>
</feature>
<dbReference type="Proteomes" id="UP000284868">
    <property type="component" value="Unassembled WGS sequence"/>
</dbReference>
<organism evidence="8 9">
    <name type="scientific">Amedibacillus dolichus</name>
    <dbReference type="NCBI Taxonomy" id="31971"/>
    <lineage>
        <taxon>Bacteria</taxon>
        <taxon>Bacillati</taxon>
        <taxon>Bacillota</taxon>
        <taxon>Erysipelotrichia</taxon>
        <taxon>Erysipelotrichales</taxon>
        <taxon>Erysipelotrichaceae</taxon>
        <taxon>Amedibacillus</taxon>
    </lineage>
</organism>
<feature type="transmembrane region" description="Helical" evidence="6">
    <location>
        <begin position="139"/>
        <end position="162"/>
    </location>
</feature>
<evidence type="ECO:0000256" key="2">
    <source>
        <dbReference type="ARBA" id="ARBA00022475"/>
    </source>
</evidence>
<reference evidence="8 9" key="1">
    <citation type="submission" date="2018-08" db="EMBL/GenBank/DDBJ databases">
        <title>A genome reference for cultivated species of the human gut microbiota.</title>
        <authorList>
            <person name="Zou Y."/>
            <person name="Xue W."/>
            <person name="Luo G."/>
        </authorList>
    </citation>
    <scope>NUCLEOTIDE SEQUENCE [LARGE SCALE GENOMIC DNA]</scope>
    <source>
        <strain evidence="8 9">AF35-6BH</strain>
    </source>
</reference>
<dbReference type="InterPro" id="IPR052536">
    <property type="entry name" value="ABC-4_Integral_Memb_Prot"/>
</dbReference>
<dbReference type="OrthoDB" id="9781780at2"/>
<dbReference type="EMBL" id="QRPK01000122">
    <property type="protein sequence ID" value="RHM04967.1"/>
    <property type="molecule type" value="Genomic_DNA"/>
</dbReference>
<evidence type="ECO:0000256" key="3">
    <source>
        <dbReference type="ARBA" id="ARBA00022692"/>
    </source>
</evidence>
<keyword evidence="9" id="KW-1185">Reference proteome</keyword>
<name>A0A415NWU2_9FIRM</name>
<evidence type="ECO:0000313" key="9">
    <source>
        <dbReference type="Proteomes" id="UP000284868"/>
    </source>
</evidence>
<dbReference type="RefSeq" id="WP_118365957.1">
    <property type="nucleotide sequence ID" value="NZ_QRPK01000122.1"/>
</dbReference>
<keyword evidence="3 6" id="KW-0812">Transmembrane</keyword>
<keyword evidence="5 6" id="KW-0472">Membrane</keyword>
<feature type="domain" description="ABC3 transporter permease C-terminal" evidence="7">
    <location>
        <begin position="61"/>
        <end position="147"/>
    </location>
</feature>
<gene>
    <name evidence="8" type="ORF">DWZ83_10665</name>
</gene>
<accession>A0A415NWU2</accession>
<comment type="caution">
    <text evidence="8">The sequence shown here is derived from an EMBL/GenBank/DDBJ whole genome shotgun (WGS) entry which is preliminary data.</text>
</comment>
<dbReference type="PANTHER" id="PTHR46795">
    <property type="entry name" value="ABC TRANSPORTER PERMEASE-RELATED-RELATED"/>
    <property type="match status" value="1"/>
</dbReference>
<dbReference type="InterPro" id="IPR003838">
    <property type="entry name" value="ABC3_permease_C"/>
</dbReference>
<sequence>MSMLKLAFQNFKSSFKSYLSLIISLSFTILILSNFMNLVSSGILNQLGESQASNIEVFIQILSFVVSCFMVFFVWYSTNVFLTKRKKEIGTYVFMGLSNQKIGKLYMIETSLIGLVSLVIGIGFGVLTSQFIYNDYHEIIIDWFGFFGNWNWIWSFNFTIYLQ</sequence>
<dbReference type="Pfam" id="PF02687">
    <property type="entry name" value="FtsX"/>
    <property type="match status" value="1"/>
</dbReference>
<comment type="subcellular location">
    <subcellularLocation>
        <location evidence="1">Cell membrane</location>
        <topology evidence="1">Multi-pass membrane protein</topology>
    </subcellularLocation>
</comment>
<dbReference type="GO" id="GO:0005886">
    <property type="term" value="C:plasma membrane"/>
    <property type="evidence" value="ECO:0007669"/>
    <property type="project" value="UniProtKB-SubCell"/>
</dbReference>
<proteinExistence type="predicted"/>
<keyword evidence="2" id="KW-1003">Cell membrane</keyword>
<evidence type="ECO:0000313" key="8">
    <source>
        <dbReference type="EMBL" id="RHM04967.1"/>
    </source>
</evidence>
<evidence type="ECO:0000259" key="7">
    <source>
        <dbReference type="Pfam" id="PF02687"/>
    </source>
</evidence>
<protein>
    <recommendedName>
        <fullName evidence="7">ABC3 transporter permease C-terminal domain-containing protein</fullName>
    </recommendedName>
</protein>